<protein>
    <recommendedName>
        <fullName evidence="8">aminodeoxychorismate lyase</fullName>
        <ecNumber evidence="8">4.1.3.38</ecNumber>
    </recommendedName>
</protein>
<comment type="similarity">
    <text evidence="2">Belongs to the class-IV pyridoxal-phosphate-dependent aminotransferase family.</text>
</comment>
<dbReference type="PROSITE" id="PS00770">
    <property type="entry name" value="AA_TRANSFER_CLASS_4"/>
    <property type="match status" value="1"/>
</dbReference>
<dbReference type="PANTHER" id="PTHR42743">
    <property type="entry name" value="AMINO-ACID AMINOTRANSFERASE"/>
    <property type="match status" value="1"/>
</dbReference>
<reference evidence="10" key="1">
    <citation type="submission" date="2018-06" db="EMBL/GenBank/DDBJ databases">
        <authorList>
            <person name="Zhirakovskaya E."/>
        </authorList>
    </citation>
    <scope>NUCLEOTIDE SEQUENCE</scope>
</reference>
<evidence type="ECO:0000313" key="10">
    <source>
        <dbReference type="EMBL" id="VAW54183.1"/>
    </source>
</evidence>
<name>A0A3B0WP45_9ZZZZ</name>
<dbReference type="GO" id="GO:0005829">
    <property type="term" value="C:cytosol"/>
    <property type="evidence" value="ECO:0007669"/>
    <property type="project" value="TreeGrafter"/>
</dbReference>
<dbReference type="SUPFAM" id="SSF56752">
    <property type="entry name" value="D-aminoacid aminotransferase-like PLP-dependent enzymes"/>
    <property type="match status" value="1"/>
</dbReference>
<dbReference type="InterPro" id="IPR001544">
    <property type="entry name" value="Aminotrans_IV"/>
</dbReference>
<dbReference type="Pfam" id="PF01063">
    <property type="entry name" value="Aminotran_4"/>
    <property type="match status" value="1"/>
</dbReference>
<evidence type="ECO:0000256" key="3">
    <source>
        <dbReference type="ARBA" id="ARBA00011738"/>
    </source>
</evidence>
<dbReference type="InterPro" id="IPR043131">
    <property type="entry name" value="BCAT-like_N"/>
</dbReference>
<dbReference type="InterPro" id="IPR036038">
    <property type="entry name" value="Aminotransferase-like"/>
</dbReference>
<dbReference type="GO" id="GO:0008696">
    <property type="term" value="F:4-amino-4-deoxychorismate lyase activity"/>
    <property type="evidence" value="ECO:0007669"/>
    <property type="project" value="UniProtKB-EC"/>
</dbReference>
<dbReference type="Gene3D" id="3.30.470.10">
    <property type="match status" value="1"/>
</dbReference>
<keyword evidence="4" id="KW-0663">Pyridoxal phosphate</keyword>
<dbReference type="AlphaFoldDB" id="A0A3B0WP45"/>
<dbReference type="GO" id="GO:0008153">
    <property type="term" value="P:4-aminobenzoate biosynthetic process"/>
    <property type="evidence" value="ECO:0007669"/>
    <property type="project" value="TreeGrafter"/>
</dbReference>
<organism evidence="10">
    <name type="scientific">hydrothermal vent metagenome</name>
    <dbReference type="NCBI Taxonomy" id="652676"/>
    <lineage>
        <taxon>unclassified sequences</taxon>
        <taxon>metagenomes</taxon>
        <taxon>ecological metagenomes</taxon>
    </lineage>
</organism>
<evidence type="ECO:0000256" key="9">
    <source>
        <dbReference type="ARBA" id="ARBA00049529"/>
    </source>
</evidence>
<proteinExistence type="inferred from homology"/>
<comment type="catalytic activity">
    <reaction evidence="9">
        <text>4-amino-4-deoxychorismate = 4-aminobenzoate + pyruvate + H(+)</text>
        <dbReference type="Rhea" id="RHEA:16201"/>
        <dbReference type="ChEBI" id="CHEBI:15361"/>
        <dbReference type="ChEBI" id="CHEBI:15378"/>
        <dbReference type="ChEBI" id="CHEBI:17836"/>
        <dbReference type="ChEBI" id="CHEBI:58406"/>
        <dbReference type="EC" id="4.1.3.38"/>
    </reaction>
</comment>
<dbReference type="InterPro" id="IPR043132">
    <property type="entry name" value="BCAT-like_C"/>
</dbReference>
<evidence type="ECO:0000256" key="1">
    <source>
        <dbReference type="ARBA" id="ARBA00001933"/>
    </source>
</evidence>
<comment type="pathway">
    <text evidence="7">Cofactor biosynthesis; tetrahydrofolate biosynthesis; 4-aminobenzoate from chorismate: step 2/2.</text>
</comment>
<dbReference type="InterPro" id="IPR050571">
    <property type="entry name" value="Class-IV_PLP-Dep_Aminotrnsfr"/>
</dbReference>
<keyword evidence="5" id="KW-0289">Folate biosynthesis</keyword>
<evidence type="ECO:0000256" key="8">
    <source>
        <dbReference type="ARBA" id="ARBA00035676"/>
    </source>
</evidence>
<dbReference type="EC" id="4.1.3.38" evidence="8"/>
<dbReference type="InterPro" id="IPR017824">
    <property type="entry name" value="Aminodeoxychorismate_lyase_IV"/>
</dbReference>
<dbReference type="GO" id="GO:0030170">
    <property type="term" value="F:pyridoxal phosphate binding"/>
    <property type="evidence" value="ECO:0007669"/>
    <property type="project" value="InterPro"/>
</dbReference>
<dbReference type="NCBIfam" id="TIGR03461">
    <property type="entry name" value="pabC_Proteo"/>
    <property type="match status" value="1"/>
</dbReference>
<accession>A0A3B0WP45</accession>
<evidence type="ECO:0000256" key="6">
    <source>
        <dbReference type="ARBA" id="ARBA00023239"/>
    </source>
</evidence>
<dbReference type="GO" id="GO:0046656">
    <property type="term" value="P:folic acid biosynthetic process"/>
    <property type="evidence" value="ECO:0007669"/>
    <property type="project" value="UniProtKB-KW"/>
</dbReference>
<comment type="subunit">
    <text evidence="3">Homodimer.</text>
</comment>
<dbReference type="PANTHER" id="PTHR42743:SF2">
    <property type="entry name" value="AMINODEOXYCHORISMATE LYASE"/>
    <property type="match status" value="1"/>
</dbReference>
<evidence type="ECO:0000256" key="5">
    <source>
        <dbReference type="ARBA" id="ARBA00022909"/>
    </source>
</evidence>
<evidence type="ECO:0000256" key="4">
    <source>
        <dbReference type="ARBA" id="ARBA00022898"/>
    </source>
</evidence>
<dbReference type="InterPro" id="IPR018300">
    <property type="entry name" value="Aminotrans_IV_CS"/>
</dbReference>
<keyword evidence="6 10" id="KW-0456">Lyase</keyword>
<evidence type="ECO:0000256" key="7">
    <source>
        <dbReference type="ARBA" id="ARBA00035633"/>
    </source>
</evidence>
<gene>
    <name evidence="10" type="ORF">MNBD_GAMMA07-1658</name>
</gene>
<dbReference type="Gene3D" id="3.20.10.10">
    <property type="entry name" value="D-amino Acid Aminotransferase, subunit A, domain 2"/>
    <property type="match status" value="1"/>
</dbReference>
<dbReference type="FunFam" id="3.20.10.10:FF:000002">
    <property type="entry name" value="D-alanine aminotransferase"/>
    <property type="match status" value="1"/>
</dbReference>
<sequence length="270" mass="30564">MNKVIINGNESTTIDIHDRGFQYGDGLFETIAYKKNKLQLANEHFKRLRLGCERLSLTGVDESLWFDDIEKCQLKHDSIIKLVVSRGVSARGYAFGKNNITRVTSSYPMPEYPLAYAQGITARICTTPISMNASLAGLKHLNRLDNVLARNEWNDLEITEGFMLDNMSNVIEGTMSNVFGVLNNELYTPRLEQCGIAGVIRSQVIILAKKMNIVVNIVDIKRHFFLQMDAVFITNSLIGLWPVKQIGDMTFQKHLLVTQLQTELFKCLDC</sequence>
<evidence type="ECO:0000256" key="2">
    <source>
        <dbReference type="ARBA" id="ARBA00009320"/>
    </source>
</evidence>
<dbReference type="EMBL" id="UOFF01000053">
    <property type="protein sequence ID" value="VAW54183.1"/>
    <property type="molecule type" value="Genomic_DNA"/>
</dbReference>
<comment type="cofactor">
    <cofactor evidence="1">
        <name>pyridoxal 5'-phosphate</name>
        <dbReference type="ChEBI" id="CHEBI:597326"/>
    </cofactor>
</comment>